<evidence type="ECO:0000313" key="4">
    <source>
        <dbReference type="EMBL" id="QDU86917.1"/>
    </source>
</evidence>
<dbReference type="EC" id="1.1.1.18" evidence="4"/>
<dbReference type="PANTHER" id="PTHR43818:SF5">
    <property type="entry name" value="OXIDOREDUCTASE FAMILY PROTEIN"/>
    <property type="match status" value="1"/>
</dbReference>
<name>A0A518D621_9BACT</name>
<reference evidence="4 5" key="1">
    <citation type="submission" date="2019-02" db="EMBL/GenBank/DDBJ databases">
        <title>Deep-cultivation of Planctomycetes and their phenomic and genomic characterization uncovers novel biology.</title>
        <authorList>
            <person name="Wiegand S."/>
            <person name="Jogler M."/>
            <person name="Boedeker C."/>
            <person name="Pinto D."/>
            <person name="Vollmers J."/>
            <person name="Rivas-Marin E."/>
            <person name="Kohn T."/>
            <person name="Peeters S.H."/>
            <person name="Heuer A."/>
            <person name="Rast P."/>
            <person name="Oberbeckmann S."/>
            <person name="Bunk B."/>
            <person name="Jeske O."/>
            <person name="Meyerdierks A."/>
            <person name="Storesund J.E."/>
            <person name="Kallscheuer N."/>
            <person name="Luecker S."/>
            <person name="Lage O.M."/>
            <person name="Pohl T."/>
            <person name="Merkel B.J."/>
            <person name="Hornburger P."/>
            <person name="Mueller R.-W."/>
            <person name="Bruemmer F."/>
            <person name="Labrenz M."/>
            <person name="Spormann A.M."/>
            <person name="Op den Camp H."/>
            <person name="Overmann J."/>
            <person name="Amann R."/>
            <person name="Jetten M.S.M."/>
            <person name="Mascher T."/>
            <person name="Medema M.H."/>
            <person name="Devos D.P."/>
            <person name="Kaster A.-K."/>
            <person name="Ovreas L."/>
            <person name="Rohde M."/>
            <person name="Galperin M.Y."/>
            <person name="Jogler C."/>
        </authorList>
    </citation>
    <scope>NUCLEOTIDE SEQUENCE [LARGE SCALE GENOMIC DNA]</scope>
    <source>
        <strain evidence="4 5">Pla175</strain>
    </source>
</reference>
<sequence precursor="true">MDPSAPIDHVSRRRFLGAASATAGLAGMGLAAMAAPAGAQPAGSRQSGAKRPGPNDQVVAGFIGCGIRFHELINGATQFGPAAVVCDLDDVQLGRGLQSAMDAHNTHRYPMGIEHCRDYRRVLDRSDLDVVVIATPDHWHTKLAIEAMRAGKDVYCEKPLTLTIAEGAAIEKVLGETGRVFQVGTQQRSDFGKRFANAAAIVRDGRVGKVNHVTCGIDGSMTCPPLPTTDAPREFDFQTWLGQTPVVPYCAGAKIQTSGYGAGVPFSRTHNFFRWWYEYAGGKLTDWGAHHVDIALWATQPPLDKPFTLDPLMVEHPVPFENGMPTVHDRFNCATKFKCRVTFADGLVLDVCDEAPDLGFGNGIMFQGSEGRMFVNRGKLTGKAVDQLKEKPLPEDALEKLYGKKPPTSHMGDFVECVKNGGKTVSDVTSHNAHLNVCHAVNIALRLNRKLTFDPAAMKFTGDDQATSFVARKQRKGFEIGA</sequence>
<evidence type="ECO:0000256" key="1">
    <source>
        <dbReference type="SAM" id="SignalP"/>
    </source>
</evidence>
<feature type="chain" id="PRO_5021997233" evidence="1">
    <location>
        <begin position="35"/>
        <end position="482"/>
    </location>
</feature>
<feature type="domain" description="Gfo/Idh/MocA-like oxidoreductase N-terminal" evidence="2">
    <location>
        <begin position="108"/>
        <end position="184"/>
    </location>
</feature>
<dbReference type="EMBL" id="CP036291">
    <property type="protein sequence ID" value="QDU86917.1"/>
    <property type="molecule type" value="Genomic_DNA"/>
</dbReference>
<dbReference type="SUPFAM" id="SSF51735">
    <property type="entry name" value="NAD(P)-binding Rossmann-fold domains"/>
    <property type="match status" value="1"/>
</dbReference>
<protein>
    <submittedName>
        <fullName evidence="4">Inositol 2-dehydrogenase</fullName>
        <ecNumber evidence="4">1.1.1.18</ecNumber>
    </submittedName>
</protein>
<dbReference type="Proteomes" id="UP000317429">
    <property type="component" value="Chromosome"/>
</dbReference>
<dbReference type="InterPro" id="IPR036291">
    <property type="entry name" value="NAD(P)-bd_dom_sf"/>
</dbReference>
<keyword evidence="5" id="KW-1185">Reference proteome</keyword>
<dbReference type="Gene3D" id="3.30.360.10">
    <property type="entry name" value="Dihydrodipicolinate Reductase, domain 2"/>
    <property type="match status" value="1"/>
</dbReference>
<gene>
    <name evidence="4" type="primary">iolG_2</name>
    <name evidence="4" type="ORF">Pla175_02710</name>
</gene>
<evidence type="ECO:0000259" key="3">
    <source>
        <dbReference type="Pfam" id="PF19051"/>
    </source>
</evidence>
<dbReference type="AlphaFoldDB" id="A0A518D621"/>
<dbReference type="KEGG" id="pnd:Pla175_02710"/>
<dbReference type="GO" id="GO:0050112">
    <property type="term" value="F:inositol 2-dehydrogenase (NAD+) activity"/>
    <property type="evidence" value="ECO:0007669"/>
    <property type="project" value="UniProtKB-EC"/>
</dbReference>
<dbReference type="RefSeq" id="WP_145280580.1">
    <property type="nucleotide sequence ID" value="NZ_CP036291.1"/>
</dbReference>
<feature type="signal peptide" evidence="1">
    <location>
        <begin position="1"/>
        <end position="34"/>
    </location>
</feature>
<dbReference type="OrthoDB" id="9788246at2"/>
<evidence type="ECO:0000313" key="5">
    <source>
        <dbReference type="Proteomes" id="UP000317429"/>
    </source>
</evidence>
<dbReference type="InterPro" id="IPR043906">
    <property type="entry name" value="Gfo/Idh/MocA_OxRdtase_bact_C"/>
</dbReference>
<proteinExistence type="predicted"/>
<dbReference type="InterPro" id="IPR050463">
    <property type="entry name" value="Gfo/Idh/MocA_oxidrdct_glycsds"/>
</dbReference>
<dbReference type="PANTHER" id="PTHR43818">
    <property type="entry name" value="BCDNA.GH03377"/>
    <property type="match status" value="1"/>
</dbReference>
<dbReference type="Pfam" id="PF01408">
    <property type="entry name" value="GFO_IDH_MocA"/>
    <property type="match status" value="1"/>
</dbReference>
<dbReference type="InterPro" id="IPR006311">
    <property type="entry name" value="TAT_signal"/>
</dbReference>
<dbReference type="Gene3D" id="3.40.50.720">
    <property type="entry name" value="NAD(P)-binding Rossmann-like Domain"/>
    <property type="match status" value="1"/>
</dbReference>
<dbReference type="Pfam" id="PF19051">
    <property type="entry name" value="GFO_IDH_MocA_C2"/>
    <property type="match status" value="1"/>
</dbReference>
<dbReference type="SUPFAM" id="SSF55347">
    <property type="entry name" value="Glyceraldehyde-3-phosphate dehydrogenase-like, C-terminal domain"/>
    <property type="match status" value="1"/>
</dbReference>
<feature type="domain" description="Gfo/Idh/MocA-like oxidoreductase bacterial type C-terminal" evidence="3">
    <location>
        <begin position="226"/>
        <end position="479"/>
    </location>
</feature>
<dbReference type="GO" id="GO:0000166">
    <property type="term" value="F:nucleotide binding"/>
    <property type="evidence" value="ECO:0007669"/>
    <property type="project" value="InterPro"/>
</dbReference>
<keyword evidence="1" id="KW-0732">Signal</keyword>
<dbReference type="InterPro" id="IPR000683">
    <property type="entry name" value="Gfo/Idh/MocA-like_OxRdtase_N"/>
</dbReference>
<keyword evidence="4" id="KW-0560">Oxidoreductase</keyword>
<dbReference type="PROSITE" id="PS51318">
    <property type="entry name" value="TAT"/>
    <property type="match status" value="1"/>
</dbReference>
<evidence type="ECO:0000259" key="2">
    <source>
        <dbReference type="Pfam" id="PF01408"/>
    </source>
</evidence>
<accession>A0A518D621</accession>
<organism evidence="4 5">
    <name type="scientific">Pirellulimonas nuda</name>
    <dbReference type="NCBI Taxonomy" id="2528009"/>
    <lineage>
        <taxon>Bacteria</taxon>
        <taxon>Pseudomonadati</taxon>
        <taxon>Planctomycetota</taxon>
        <taxon>Planctomycetia</taxon>
        <taxon>Pirellulales</taxon>
        <taxon>Lacipirellulaceae</taxon>
        <taxon>Pirellulimonas</taxon>
    </lineage>
</organism>